<proteinExistence type="predicted"/>
<dbReference type="Pfam" id="PF00916">
    <property type="entry name" value="Sulfate_transp"/>
    <property type="match status" value="1"/>
</dbReference>
<evidence type="ECO:0000256" key="5">
    <source>
        <dbReference type="SAM" id="Phobius"/>
    </source>
</evidence>
<evidence type="ECO:0000259" key="6">
    <source>
        <dbReference type="PROSITE" id="PS50801"/>
    </source>
</evidence>
<feature type="transmembrane region" description="Helical" evidence="5">
    <location>
        <begin position="232"/>
        <end position="253"/>
    </location>
</feature>
<dbReference type="Proteomes" id="UP000184699">
    <property type="component" value="Unassembled WGS sequence"/>
</dbReference>
<keyword evidence="8" id="KW-1185">Reference proteome</keyword>
<evidence type="ECO:0000313" key="8">
    <source>
        <dbReference type="Proteomes" id="UP000184699"/>
    </source>
</evidence>
<evidence type="ECO:0000256" key="3">
    <source>
        <dbReference type="ARBA" id="ARBA00022989"/>
    </source>
</evidence>
<feature type="domain" description="STAS" evidence="6">
    <location>
        <begin position="429"/>
        <end position="543"/>
    </location>
</feature>
<reference evidence="8" key="1">
    <citation type="submission" date="2016-11" db="EMBL/GenBank/DDBJ databases">
        <authorList>
            <person name="Varghese N."/>
            <person name="Submissions S."/>
        </authorList>
    </citation>
    <scope>NUCLEOTIDE SEQUENCE [LARGE SCALE GENOMIC DNA]</scope>
    <source>
        <strain evidence="8">DSM 8595</strain>
    </source>
</reference>
<dbReference type="EMBL" id="FSRJ01000001">
    <property type="protein sequence ID" value="SIN75035.1"/>
    <property type="molecule type" value="Genomic_DNA"/>
</dbReference>
<feature type="transmembrane region" description="Helical" evidence="5">
    <location>
        <begin position="152"/>
        <end position="177"/>
    </location>
</feature>
<evidence type="ECO:0000256" key="1">
    <source>
        <dbReference type="ARBA" id="ARBA00004141"/>
    </source>
</evidence>
<dbReference type="PROSITE" id="PS50801">
    <property type="entry name" value="STAS"/>
    <property type="match status" value="1"/>
</dbReference>
<keyword evidence="4 5" id="KW-0472">Membrane</keyword>
<evidence type="ECO:0000256" key="2">
    <source>
        <dbReference type="ARBA" id="ARBA00022692"/>
    </source>
</evidence>
<feature type="transmembrane region" description="Helical" evidence="5">
    <location>
        <begin position="184"/>
        <end position="201"/>
    </location>
</feature>
<name>A0A1N6DW63_9MICO</name>
<comment type="subcellular location">
    <subcellularLocation>
        <location evidence="1">Membrane</location>
        <topology evidence="1">Multi-pass membrane protein</topology>
    </subcellularLocation>
</comment>
<dbReference type="AlphaFoldDB" id="A0A1N6DW63"/>
<dbReference type="InterPro" id="IPR011547">
    <property type="entry name" value="SLC26A/SulP_dom"/>
</dbReference>
<organism evidence="7 8">
    <name type="scientific">Agromyces cerinus subsp. cerinus</name>
    <dbReference type="NCBI Taxonomy" id="232089"/>
    <lineage>
        <taxon>Bacteria</taxon>
        <taxon>Bacillati</taxon>
        <taxon>Actinomycetota</taxon>
        <taxon>Actinomycetes</taxon>
        <taxon>Micrococcales</taxon>
        <taxon>Microbacteriaceae</taxon>
        <taxon>Agromyces</taxon>
    </lineage>
</organism>
<feature type="transmembrane region" description="Helical" evidence="5">
    <location>
        <begin position="379"/>
        <end position="396"/>
    </location>
</feature>
<feature type="transmembrane region" description="Helical" evidence="5">
    <location>
        <begin position="110"/>
        <end position="132"/>
    </location>
</feature>
<sequence length="549" mass="56985">MQRGSLRKDAVAGLVLGVESVPDGLASGLLAGVNPVAGLYAYLFGMAGAAFFTSSSFMAVQATGAMALIVNDTDLASRPDPERALFTLAILTGVVMLVAGLLGGGRLLRFVPTAVMTGFVTAVGVNIVLGQLGDLTGAEGYGENRLTRAIDLVLHVSRFDIPTLIVGLLTMALILLLTRTPLRSLGLVVAVAAGSVVAWLLNRNGFDVVVVADIAEIPAGLPMPTLPDLEEVWFLIIPAMSLAFVGIVQGAAVSAGVPNADGRPADANRDFVGQGVGNLVSGLFQGMPVGGSMSASALYVAAGARTRLGLIMASSVMAITVLFASGVVSQVAMPSLAALLIVIGIGSIKPAQIRSVANTGVLQITVMAVTFFLTLIVPLQFAVLIGVGLGIILFVAEQSNQLRVRQIHFEGDGRRRESAPAATIGENEVVVVQPYGSMFFANAPNLAAQLPRVDAATRGSVVILRLRGIDQIGLSHVEVLRRYATELDQAGSRLEIIVTSDRVGSTLAAGGLTAIIGEAAVHRGTEWQGDTLRSVYADALERVGRHVDE</sequence>
<evidence type="ECO:0000313" key="7">
    <source>
        <dbReference type="EMBL" id="SIN75035.1"/>
    </source>
</evidence>
<dbReference type="InterPro" id="IPR036513">
    <property type="entry name" value="STAS_dom_sf"/>
</dbReference>
<dbReference type="Gene3D" id="3.30.750.24">
    <property type="entry name" value="STAS domain"/>
    <property type="match status" value="1"/>
</dbReference>
<dbReference type="Pfam" id="PF01740">
    <property type="entry name" value="STAS"/>
    <property type="match status" value="1"/>
</dbReference>
<feature type="transmembrane region" description="Helical" evidence="5">
    <location>
        <begin position="308"/>
        <end position="325"/>
    </location>
</feature>
<dbReference type="InterPro" id="IPR002645">
    <property type="entry name" value="STAS_dom"/>
</dbReference>
<feature type="transmembrane region" description="Helical" evidence="5">
    <location>
        <begin position="84"/>
        <end position="103"/>
    </location>
</feature>
<dbReference type="InterPro" id="IPR001902">
    <property type="entry name" value="SLC26A/SulP_fam"/>
</dbReference>
<dbReference type="GO" id="GO:0016020">
    <property type="term" value="C:membrane"/>
    <property type="evidence" value="ECO:0007669"/>
    <property type="project" value="UniProtKB-SubCell"/>
</dbReference>
<evidence type="ECO:0000256" key="4">
    <source>
        <dbReference type="ARBA" id="ARBA00023136"/>
    </source>
</evidence>
<feature type="transmembrane region" description="Helical" evidence="5">
    <location>
        <begin position="39"/>
        <end position="64"/>
    </location>
</feature>
<dbReference type="CDD" id="cd07042">
    <property type="entry name" value="STAS_SulP_like_sulfate_transporter"/>
    <property type="match status" value="1"/>
</dbReference>
<dbReference type="RefSeq" id="WP_084183564.1">
    <property type="nucleotide sequence ID" value="NZ_FSRJ01000001.1"/>
</dbReference>
<keyword evidence="3 5" id="KW-1133">Transmembrane helix</keyword>
<dbReference type="SUPFAM" id="SSF52091">
    <property type="entry name" value="SpoIIaa-like"/>
    <property type="match status" value="1"/>
</dbReference>
<dbReference type="GO" id="GO:0055085">
    <property type="term" value="P:transmembrane transport"/>
    <property type="evidence" value="ECO:0007669"/>
    <property type="project" value="InterPro"/>
</dbReference>
<gene>
    <name evidence="7" type="ORF">SAMN05443544_0810</name>
</gene>
<keyword evidence="2 5" id="KW-0812">Transmembrane</keyword>
<dbReference type="STRING" id="232089.SAMN05443544_0810"/>
<accession>A0A1N6DW63</accession>
<dbReference type="PANTHER" id="PTHR11814">
    <property type="entry name" value="SULFATE TRANSPORTER"/>
    <property type="match status" value="1"/>
</dbReference>
<feature type="transmembrane region" description="Helical" evidence="5">
    <location>
        <begin position="331"/>
        <end position="348"/>
    </location>
</feature>
<protein>
    <submittedName>
        <fullName evidence="7">Sulfate permease, SulP family</fullName>
    </submittedName>
</protein>